<dbReference type="RefSeq" id="WP_118970817.1">
    <property type="nucleotide sequence ID" value="NZ_QHCT01000013.1"/>
</dbReference>
<evidence type="ECO:0000313" key="2">
    <source>
        <dbReference type="EMBL" id="RHX84337.1"/>
    </source>
</evidence>
<gene>
    <name evidence="2" type="ORF">DLM75_22800</name>
</gene>
<accession>A0A396YSH8</accession>
<evidence type="ECO:0000256" key="1">
    <source>
        <dbReference type="SAM" id="SignalP"/>
    </source>
</evidence>
<sequence>MKKLIAKIVCLSLLALPLYTCKKESSDDKNALILLGIAAVANQNAEKTSVQVRSAVAGLTNSISSGIQGGVASNINFSVPKMEKNKLVAYIQERSGVVALRRKVQSFPTALSRDSGTCAANSCSATLSGTVNCTIGGSPSGQVTLDKMKVVYTSSVAAGGISFSMNMDGKAKMEKCASQSNDWFNFPSLSTSITTGDLTVSGDSKIEFVSMDVATQTATIKYVEKNTTNSANMQINGGAAQSVNVTQNVNLEVISKSTITENPTFSNNNFKFKASYVDVLTGTVSVSGIVGGGNVNVSRTYNNDKFTYDVACDIKIDTNNQVSGDCAITVK</sequence>
<dbReference type="Proteomes" id="UP000265798">
    <property type="component" value="Unassembled WGS sequence"/>
</dbReference>
<dbReference type="OrthoDB" id="345604at2"/>
<keyword evidence="1" id="KW-0732">Signal</keyword>
<dbReference type="EMBL" id="QHCT01000013">
    <property type="protein sequence ID" value="RHX84337.1"/>
    <property type="molecule type" value="Genomic_DNA"/>
</dbReference>
<evidence type="ECO:0000313" key="3">
    <source>
        <dbReference type="Proteomes" id="UP000265798"/>
    </source>
</evidence>
<dbReference type="AlphaFoldDB" id="A0A396YSH8"/>
<name>A0A396YSH8_9LEPT</name>
<feature type="chain" id="PRO_5017247985" description="Lipoprotein" evidence="1">
    <location>
        <begin position="23"/>
        <end position="331"/>
    </location>
</feature>
<evidence type="ECO:0008006" key="4">
    <source>
        <dbReference type="Google" id="ProtNLM"/>
    </source>
</evidence>
<protein>
    <recommendedName>
        <fullName evidence="4">Lipoprotein</fullName>
    </recommendedName>
</protein>
<comment type="caution">
    <text evidence="2">The sequence shown here is derived from an EMBL/GenBank/DDBJ whole genome shotgun (WGS) entry which is preliminary data.</text>
</comment>
<feature type="signal peptide" evidence="1">
    <location>
        <begin position="1"/>
        <end position="22"/>
    </location>
</feature>
<reference evidence="3" key="1">
    <citation type="submission" date="2018-05" db="EMBL/GenBank/DDBJ databases">
        <title>Leptospira yasudae sp. nov. and Leptospira stimsonii sp. nov., two pathogenic species of the genus Leptospira isolated from environmental sources.</title>
        <authorList>
            <person name="Casanovas-Massana A."/>
            <person name="Hamond C."/>
            <person name="Santos L.A."/>
            <person name="Hacker K.P."/>
            <person name="Balassiano I."/>
            <person name="Medeiros M.A."/>
            <person name="Reis M.G."/>
            <person name="Ko A.I."/>
            <person name="Wunder E.A."/>
        </authorList>
    </citation>
    <scope>NUCLEOTIDE SEQUENCE [LARGE SCALE GENOMIC DNA]</scope>
    <source>
        <strain evidence="3">Yale</strain>
    </source>
</reference>
<organism evidence="2 3">
    <name type="scientific">Leptospira stimsonii</name>
    <dbReference type="NCBI Taxonomy" id="2202203"/>
    <lineage>
        <taxon>Bacteria</taxon>
        <taxon>Pseudomonadati</taxon>
        <taxon>Spirochaetota</taxon>
        <taxon>Spirochaetia</taxon>
        <taxon>Leptospirales</taxon>
        <taxon>Leptospiraceae</taxon>
        <taxon>Leptospira</taxon>
    </lineage>
</organism>
<proteinExistence type="predicted"/>